<evidence type="ECO:0000259" key="2">
    <source>
        <dbReference type="Pfam" id="PF18878"/>
    </source>
</evidence>
<sequence length="86" mass="9355">MMGLTGIADGETLAHPGGLVAVAANHDGDPNVPMLPASWAAPPACRANGAYRYRHANRDTPLRPEIPSPETRRSKCDPKERYRTVY</sequence>
<keyword evidence="4" id="KW-1185">Reference proteome</keyword>
<dbReference type="Pfam" id="PF18878">
    <property type="entry name" value="PPE-PPW"/>
    <property type="match status" value="1"/>
</dbReference>
<gene>
    <name evidence="3" type="ORF">MSHO_43250</name>
</gene>
<evidence type="ECO:0000313" key="4">
    <source>
        <dbReference type="Proteomes" id="UP000467164"/>
    </source>
</evidence>
<name>A0A7I7LH97_9MYCO</name>
<protein>
    <recommendedName>
        <fullName evidence="2">PPE-PPW subfamily C-terminal domain-containing protein</fullName>
    </recommendedName>
</protein>
<proteinExistence type="predicted"/>
<feature type="compositionally biased region" description="Basic and acidic residues" evidence="1">
    <location>
        <begin position="70"/>
        <end position="86"/>
    </location>
</feature>
<organism evidence="3 4">
    <name type="scientific">Mycobacterium shottsii</name>
    <dbReference type="NCBI Taxonomy" id="133549"/>
    <lineage>
        <taxon>Bacteria</taxon>
        <taxon>Bacillati</taxon>
        <taxon>Actinomycetota</taxon>
        <taxon>Actinomycetes</taxon>
        <taxon>Mycobacteriales</taxon>
        <taxon>Mycobacteriaceae</taxon>
        <taxon>Mycobacterium</taxon>
        <taxon>Mycobacterium ulcerans group</taxon>
    </lineage>
</organism>
<reference evidence="3 4" key="1">
    <citation type="journal article" date="2019" name="Emerg. Microbes Infect.">
        <title>Comprehensive subspecies identification of 175 nontuberculous mycobacteria species based on 7547 genomic profiles.</title>
        <authorList>
            <person name="Matsumoto Y."/>
            <person name="Kinjo T."/>
            <person name="Motooka D."/>
            <person name="Nabeya D."/>
            <person name="Jung N."/>
            <person name="Uechi K."/>
            <person name="Horii T."/>
            <person name="Iida T."/>
            <person name="Fujita J."/>
            <person name="Nakamura S."/>
        </authorList>
    </citation>
    <scope>NUCLEOTIDE SEQUENCE [LARGE SCALE GENOMIC DNA]</scope>
    <source>
        <strain evidence="3 4">JCM 12657</strain>
    </source>
</reference>
<accession>A0A7I7LH97</accession>
<feature type="domain" description="PPE-PPW subfamily C-terminal" evidence="2">
    <location>
        <begin position="2"/>
        <end position="39"/>
    </location>
</feature>
<feature type="region of interest" description="Disordered" evidence="1">
    <location>
        <begin position="55"/>
        <end position="86"/>
    </location>
</feature>
<dbReference type="EMBL" id="AP022572">
    <property type="protein sequence ID" value="BBX58980.1"/>
    <property type="molecule type" value="Genomic_DNA"/>
</dbReference>
<dbReference type="AlphaFoldDB" id="A0A7I7LH97"/>
<dbReference type="KEGG" id="msho:MSHO_43250"/>
<evidence type="ECO:0000256" key="1">
    <source>
        <dbReference type="SAM" id="MobiDB-lite"/>
    </source>
</evidence>
<evidence type="ECO:0000313" key="3">
    <source>
        <dbReference type="EMBL" id="BBX58980.1"/>
    </source>
</evidence>
<dbReference type="InterPro" id="IPR043641">
    <property type="entry name" value="PPE-PPW_C"/>
</dbReference>
<dbReference type="Proteomes" id="UP000467164">
    <property type="component" value="Chromosome"/>
</dbReference>